<evidence type="ECO:0000256" key="1">
    <source>
        <dbReference type="SAM" id="MobiDB-lite"/>
    </source>
</evidence>
<feature type="compositionally biased region" description="Gly residues" evidence="1">
    <location>
        <begin position="76"/>
        <end position="85"/>
    </location>
</feature>
<evidence type="ECO:0000313" key="3">
    <source>
        <dbReference type="Proteomes" id="UP000325211"/>
    </source>
</evidence>
<dbReference type="OrthoDB" id="4333857at2"/>
<sequence length="85" mass="8912">MQDTTTLEVDTDVHERLTALAAARGLTLPAYLAELTAAQENEAGLARAARAFDEAVRRSGFREGFERDFGPASGRAGSGSGSRAA</sequence>
<accession>A0A5P2D0B7</accession>
<protein>
    <submittedName>
        <fullName evidence="2">Antitoxin MazE7</fullName>
    </submittedName>
</protein>
<name>A0A5P2D0B7_STRVZ</name>
<proteinExistence type="predicted"/>
<reference evidence="2 3" key="1">
    <citation type="submission" date="2018-05" db="EMBL/GenBank/DDBJ databases">
        <title>Streptomyces venezuelae.</title>
        <authorList>
            <person name="Kim W."/>
            <person name="Lee N."/>
            <person name="Cho B.-K."/>
        </authorList>
    </citation>
    <scope>NUCLEOTIDE SEQUENCE [LARGE SCALE GENOMIC DNA]</scope>
    <source>
        <strain evidence="2 3">ATCC 21782</strain>
    </source>
</reference>
<dbReference type="AlphaFoldDB" id="A0A5P2D0B7"/>
<organism evidence="2 3">
    <name type="scientific">Streptomyces venezuelae</name>
    <dbReference type="NCBI Taxonomy" id="54571"/>
    <lineage>
        <taxon>Bacteria</taxon>
        <taxon>Bacillati</taxon>
        <taxon>Actinomycetota</taxon>
        <taxon>Actinomycetes</taxon>
        <taxon>Kitasatosporales</taxon>
        <taxon>Streptomycetaceae</taxon>
        <taxon>Streptomyces</taxon>
    </lineage>
</organism>
<dbReference type="RefSeq" id="WP_150205389.1">
    <property type="nucleotide sequence ID" value="NZ_CP029190.1"/>
</dbReference>
<feature type="region of interest" description="Disordered" evidence="1">
    <location>
        <begin position="64"/>
        <end position="85"/>
    </location>
</feature>
<evidence type="ECO:0000313" key="2">
    <source>
        <dbReference type="EMBL" id="QES46539.1"/>
    </source>
</evidence>
<dbReference type="EMBL" id="CP029190">
    <property type="protein sequence ID" value="QES46539.1"/>
    <property type="molecule type" value="Genomic_DNA"/>
</dbReference>
<gene>
    <name evidence="2" type="ORF">DEJ50_00365</name>
</gene>
<dbReference type="Proteomes" id="UP000325211">
    <property type="component" value="Chromosome"/>
</dbReference>